<comment type="caution">
    <text evidence="1">The sequence shown here is derived from an EMBL/GenBank/DDBJ whole genome shotgun (WGS) entry which is preliminary data.</text>
</comment>
<dbReference type="Proteomes" id="UP001150603">
    <property type="component" value="Unassembled WGS sequence"/>
</dbReference>
<sequence length="84" mass="8998">MLTSTLEYLAMVCADAGIVQTNSTGLAAPKGDAMVVAEQLRDVVAEQAQYHPGTAIFGADGQVECSRCRIKQDLSAYSERALYK</sequence>
<keyword evidence="2" id="KW-1185">Reference proteome</keyword>
<dbReference type="EMBL" id="JANBPW010001633">
    <property type="protein sequence ID" value="KAJ1943746.1"/>
    <property type="molecule type" value="Genomic_DNA"/>
</dbReference>
<protein>
    <submittedName>
        <fullName evidence="1">Uncharacterized protein</fullName>
    </submittedName>
</protein>
<reference evidence="1" key="1">
    <citation type="submission" date="2022-07" db="EMBL/GenBank/DDBJ databases">
        <title>Phylogenomic reconstructions and comparative analyses of Kickxellomycotina fungi.</title>
        <authorList>
            <person name="Reynolds N.K."/>
            <person name="Stajich J.E."/>
            <person name="Barry K."/>
            <person name="Grigoriev I.V."/>
            <person name="Crous P."/>
            <person name="Smith M.E."/>
        </authorList>
    </citation>
    <scope>NUCLEOTIDE SEQUENCE</scope>
    <source>
        <strain evidence="1">NRRL 5244</strain>
    </source>
</reference>
<evidence type="ECO:0000313" key="2">
    <source>
        <dbReference type="Proteomes" id="UP001150603"/>
    </source>
</evidence>
<evidence type="ECO:0000313" key="1">
    <source>
        <dbReference type="EMBL" id="KAJ1943746.1"/>
    </source>
</evidence>
<proteinExistence type="predicted"/>
<gene>
    <name evidence="1" type="ORF">FBU59_002812</name>
</gene>
<organism evidence="1 2">
    <name type="scientific">Linderina macrospora</name>
    <dbReference type="NCBI Taxonomy" id="4868"/>
    <lineage>
        <taxon>Eukaryota</taxon>
        <taxon>Fungi</taxon>
        <taxon>Fungi incertae sedis</taxon>
        <taxon>Zoopagomycota</taxon>
        <taxon>Kickxellomycotina</taxon>
        <taxon>Kickxellomycetes</taxon>
        <taxon>Kickxellales</taxon>
        <taxon>Kickxellaceae</taxon>
        <taxon>Linderina</taxon>
    </lineage>
</organism>
<accession>A0ACC1JAA3</accession>
<name>A0ACC1JAA3_9FUNG</name>